<dbReference type="OrthoDB" id="261177at2759"/>
<evidence type="ECO:0000313" key="3">
    <source>
        <dbReference type="EMBL" id="CAD2213956.1"/>
    </source>
</evidence>
<proteinExistence type="predicted"/>
<reference evidence="3 4" key="1">
    <citation type="submission" date="2020-08" db="EMBL/GenBank/DDBJ databases">
        <authorList>
            <person name="Newling K."/>
            <person name="Davey J."/>
            <person name="Forrester S."/>
        </authorList>
    </citation>
    <scope>NUCLEOTIDE SEQUENCE [LARGE SCALE GENOMIC DNA]</scope>
    <source>
        <strain evidence="4">Crithidia deanei Carvalho (ATCC PRA-265)</strain>
    </source>
</reference>
<evidence type="ECO:0000313" key="4">
    <source>
        <dbReference type="Proteomes" id="UP000515908"/>
    </source>
</evidence>
<keyword evidence="4" id="KW-1185">Reference proteome</keyword>
<dbReference type="AlphaFoldDB" id="A0A7G2C2S4"/>
<feature type="transmembrane region" description="Helical" evidence="2">
    <location>
        <begin position="137"/>
        <end position="159"/>
    </location>
</feature>
<evidence type="ECO:0000256" key="2">
    <source>
        <dbReference type="SAM" id="Phobius"/>
    </source>
</evidence>
<feature type="compositionally biased region" description="Basic and acidic residues" evidence="1">
    <location>
        <begin position="191"/>
        <end position="208"/>
    </location>
</feature>
<keyword evidence="2" id="KW-0812">Transmembrane</keyword>
<dbReference type="PANTHER" id="PTHR40744:SF1">
    <property type="entry name" value="SODIUM STIBOGLUCONATE RESISTANCE PROTEIN"/>
    <property type="match status" value="1"/>
</dbReference>
<feature type="region of interest" description="Disordered" evidence="1">
    <location>
        <begin position="168"/>
        <end position="208"/>
    </location>
</feature>
<dbReference type="PANTHER" id="PTHR40744">
    <property type="entry name" value="SODIUM STIBOGLUCONATE RESISTANCE PROTEIN-RELATED"/>
    <property type="match status" value="1"/>
</dbReference>
<sequence>MGGKSSSIKTEEHHPDLYYKGRAAIQQGRYSNAELYFQQCLANHPGRVFWNELLDGVFKKDTGNKRGGEEEGEDVVFTNNEDFDDAVSKSTNPRKKKPLILPSDREITPIVDYIRMCLDISHNYLSQPPDEKNGRIAMLYCGFVSIALQVLWAFLYSWLAKREEEAERHETASSRGEYPDEEGGGKKRAHSAGDKKKETTDEKKEKEIERDDEKNILVKFGFARSIDHPTEAEISNWLHVFISYIRYSWHSATTNFCVLVLLFSNELDATDIKRRKIVQQNIIDISKKVQYDLTALAKQFPEGMVARTVVKYMPPLDYELHDITEFEDEPSQGTGQKTSSQNKSSKSSAFYASFTSSALGKQTFLSACRDFSIITPILVEVNFAVDFEFDINFDIPKKSLTMVQTPAERDTFHYISWFTAKEVIIVPGHNSAFLMKAIPHYYTPPPKGPHSSLMIMDRPNAANMAKALLSPEAAANLNFITSYEDSQDTTANKIKSKDGVLHVNTRLDFHDTLTLRKLGLEEAFVGCVPLFVMNIKLLQRTGEAKRADEFITYIDKASEAFYGRNSEEHKYLNGMLQTYTF</sequence>
<dbReference type="VEuPathDB" id="TriTrypDB:ADEAN_000140000"/>
<accession>A0A7G2C2S4</accession>
<organism evidence="3 4">
    <name type="scientific">Angomonas deanei</name>
    <dbReference type="NCBI Taxonomy" id="59799"/>
    <lineage>
        <taxon>Eukaryota</taxon>
        <taxon>Discoba</taxon>
        <taxon>Euglenozoa</taxon>
        <taxon>Kinetoplastea</taxon>
        <taxon>Metakinetoplastina</taxon>
        <taxon>Trypanosomatida</taxon>
        <taxon>Trypanosomatidae</taxon>
        <taxon>Strigomonadinae</taxon>
        <taxon>Angomonas</taxon>
    </lineage>
</organism>
<evidence type="ECO:0000256" key="1">
    <source>
        <dbReference type="SAM" id="MobiDB-lite"/>
    </source>
</evidence>
<protein>
    <submittedName>
        <fullName evidence="3">Uncharacterized protein</fullName>
    </submittedName>
</protein>
<dbReference type="EMBL" id="LR877146">
    <property type="protein sequence ID" value="CAD2213956.1"/>
    <property type="molecule type" value="Genomic_DNA"/>
</dbReference>
<name>A0A7G2C2S4_9TRYP</name>
<gene>
    <name evidence="3" type="ORF">ADEAN_000140000</name>
</gene>
<dbReference type="Proteomes" id="UP000515908">
    <property type="component" value="Chromosome 02"/>
</dbReference>
<keyword evidence="2" id="KW-0472">Membrane</keyword>
<keyword evidence="2" id="KW-1133">Transmembrane helix</keyword>